<comment type="subcellular location">
    <subcellularLocation>
        <location evidence="1">Membrane</location>
    </subcellularLocation>
</comment>
<keyword evidence="3" id="KW-0732">Signal</keyword>
<evidence type="ECO:0000256" key="3">
    <source>
        <dbReference type="ARBA" id="ARBA00022729"/>
    </source>
</evidence>
<evidence type="ECO:0000256" key="1">
    <source>
        <dbReference type="ARBA" id="ARBA00004370"/>
    </source>
</evidence>
<organism evidence="8 9">
    <name type="scientific">Gadus morhua</name>
    <name type="common">Atlantic cod</name>
    <dbReference type="NCBI Taxonomy" id="8049"/>
    <lineage>
        <taxon>Eukaryota</taxon>
        <taxon>Metazoa</taxon>
        <taxon>Chordata</taxon>
        <taxon>Craniata</taxon>
        <taxon>Vertebrata</taxon>
        <taxon>Euteleostomi</taxon>
        <taxon>Actinopterygii</taxon>
        <taxon>Neopterygii</taxon>
        <taxon>Teleostei</taxon>
        <taxon>Neoteleostei</taxon>
        <taxon>Acanthomorphata</taxon>
        <taxon>Zeiogadaria</taxon>
        <taxon>Gadariae</taxon>
        <taxon>Gadiformes</taxon>
        <taxon>Gadoidei</taxon>
        <taxon>Gadidae</taxon>
        <taxon>Gadus</taxon>
    </lineage>
</organism>
<dbReference type="GO" id="GO:0038187">
    <property type="term" value="F:pattern recognition receptor activity"/>
    <property type="evidence" value="ECO:0007669"/>
    <property type="project" value="TreeGrafter"/>
</dbReference>
<dbReference type="Gene3D" id="3.80.10.10">
    <property type="entry name" value="Ribonuclease Inhibitor"/>
    <property type="match status" value="1"/>
</dbReference>
<dbReference type="PANTHER" id="PTHR47410:SF1">
    <property type="entry name" value="TOLL-LIKE RECEPTOR 8"/>
    <property type="match status" value="1"/>
</dbReference>
<dbReference type="Pfam" id="PF13855">
    <property type="entry name" value="LRR_8"/>
    <property type="match status" value="1"/>
</dbReference>
<evidence type="ECO:0000256" key="7">
    <source>
        <dbReference type="ARBA" id="ARBA00023180"/>
    </source>
</evidence>
<proteinExistence type="predicted"/>
<keyword evidence="7" id="KW-0325">Glycoprotein</keyword>
<dbReference type="GO" id="GO:0005886">
    <property type="term" value="C:plasma membrane"/>
    <property type="evidence" value="ECO:0007669"/>
    <property type="project" value="TreeGrafter"/>
</dbReference>
<evidence type="ECO:0000256" key="4">
    <source>
        <dbReference type="ARBA" id="ARBA00022989"/>
    </source>
</evidence>
<dbReference type="Proteomes" id="UP000694546">
    <property type="component" value="Chromosome 20"/>
</dbReference>
<dbReference type="GO" id="GO:0032755">
    <property type="term" value="P:positive regulation of interleukin-6 production"/>
    <property type="evidence" value="ECO:0007669"/>
    <property type="project" value="TreeGrafter"/>
</dbReference>
<accession>A0A8C5A086</accession>
<dbReference type="SUPFAM" id="SSF52058">
    <property type="entry name" value="L domain-like"/>
    <property type="match status" value="1"/>
</dbReference>
<name>A0A8C5A086_GADMO</name>
<evidence type="ECO:0000256" key="5">
    <source>
        <dbReference type="ARBA" id="ARBA00023136"/>
    </source>
</evidence>
<evidence type="ECO:0000256" key="2">
    <source>
        <dbReference type="ARBA" id="ARBA00022692"/>
    </source>
</evidence>
<evidence type="ECO:0000313" key="9">
    <source>
        <dbReference type="Proteomes" id="UP000694546"/>
    </source>
</evidence>
<dbReference type="GO" id="GO:0051607">
    <property type="term" value="P:defense response to virus"/>
    <property type="evidence" value="ECO:0007669"/>
    <property type="project" value="TreeGrafter"/>
</dbReference>
<dbReference type="InterPro" id="IPR032675">
    <property type="entry name" value="LRR_dom_sf"/>
</dbReference>
<dbReference type="AlphaFoldDB" id="A0A8C5A086"/>
<evidence type="ECO:0000313" key="8">
    <source>
        <dbReference type="Ensembl" id="ENSGMOP00000024565.1"/>
    </source>
</evidence>
<dbReference type="InterPro" id="IPR001611">
    <property type="entry name" value="Leu-rich_rpt"/>
</dbReference>
<dbReference type="GO" id="GO:0007249">
    <property type="term" value="P:canonical NF-kappaB signal transduction"/>
    <property type="evidence" value="ECO:0007669"/>
    <property type="project" value="TreeGrafter"/>
</dbReference>
<reference evidence="8" key="2">
    <citation type="submission" date="2025-09" db="UniProtKB">
        <authorList>
            <consortium name="Ensembl"/>
        </authorList>
    </citation>
    <scope>IDENTIFICATION</scope>
</reference>
<sequence length="288" mass="32345">MFQHSTNRMSRQFPCDVTGLVFDCQEKKLQKVPNGITSNATVVNVSKNELLKIQEYRNVFSHLDNLTELNLSHAKKSGNAPYPCVPCPNISLGIHPMAFIDLTKLRTLDLAGNSLTELNDFWFENLQDLTKLLLSFNLLQSAFQGELTCFSSLSKLQHLDLSFNYGHNTYPQTVKLSNSFSKLRSLQLSLHGNPFQCSCEALDFIIWIENNNVMIYFDFDQCVNDTLALLISILTTTFIVVTKSMATVSGWTTRRCTPAFTLSTSPAAGRETEAAAWTFPSFSEILLC</sequence>
<keyword evidence="2" id="KW-0812">Transmembrane</keyword>
<keyword evidence="5" id="KW-0472">Membrane</keyword>
<protein>
    <recommendedName>
        <fullName evidence="10">Toll-like receptor 8</fullName>
    </recommendedName>
</protein>
<keyword evidence="9" id="KW-1185">Reference proteome</keyword>
<reference evidence="8" key="1">
    <citation type="submission" date="2025-08" db="UniProtKB">
        <authorList>
            <consortium name="Ensembl"/>
        </authorList>
    </citation>
    <scope>IDENTIFICATION</scope>
</reference>
<evidence type="ECO:0008006" key="10">
    <source>
        <dbReference type="Google" id="ProtNLM"/>
    </source>
</evidence>
<dbReference type="PROSITE" id="PS51450">
    <property type="entry name" value="LRR"/>
    <property type="match status" value="1"/>
</dbReference>
<dbReference type="GO" id="GO:0002224">
    <property type="term" value="P:toll-like receptor signaling pathway"/>
    <property type="evidence" value="ECO:0007669"/>
    <property type="project" value="TreeGrafter"/>
</dbReference>
<keyword evidence="4" id="KW-1133">Transmembrane helix</keyword>
<dbReference type="PANTHER" id="PTHR47410">
    <property type="entry name" value="TOLL-LIKE RECEPTOR 7-RELATED"/>
    <property type="match status" value="1"/>
</dbReference>
<evidence type="ECO:0000256" key="6">
    <source>
        <dbReference type="ARBA" id="ARBA00023170"/>
    </source>
</evidence>
<dbReference type="Ensembl" id="ENSGMOT00000067866.1">
    <property type="protein sequence ID" value="ENSGMOP00000024565.1"/>
    <property type="gene ID" value="ENSGMOG00000029223.1"/>
</dbReference>
<keyword evidence="6" id="KW-0675">Receptor</keyword>